<evidence type="ECO:0000313" key="3">
    <source>
        <dbReference type="Proteomes" id="UP000887226"/>
    </source>
</evidence>
<protein>
    <submittedName>
        <fullName evidence="2">Uncharacterized protein</fullName>
    </submittedName>
</protein>
<keyword evidence="1" id="KW-0732">Signal</keyword>
<dbReference type="AlphaFoldDB" id="A0A9P7Z931"/>
<evidence type="ECO:0000256" key="1">
    <source>
        <dbReference type="SAM" id="SignalP"/>
    </source>
</evidence>
<feature type="signal peptide" evidence="1">
    <location>
        <begin position="1"/>
        <end position="18"/>
    </location>
</feature>
<comment type="caution">
    <text evidence="2">The sequence shown here is derived from an EMBL/GenBank/DDBJ whole genome shotgun (WGS) entry which is preliminary data.</text>
</comment>
<keyword evidence="3" id="KW-1185">Reference proteome</keyword>
<organism evidence="2 3">
    <name type="scientific">Calycina marina</name>
    <dbReference type="NCBI Taxonomy" id="1763456"/>
    <lineage>
        <taxon>Eukaryota</taxon>
        <taxon>Fungi</taxon>
        <taxon>Dikarya</taxon>
        <taxon>Ascomycota</taxon>
        <taxon>Pezizomycotina</taxon>
        <taxon>Leotiomycetes</taxon>
        <taxon>Helotiales</taxon>
        <taxon>Pezizellaceae</taxon>
        <taxon>Calycina</taxon>
    </lineage>
</organism>
<reference evidence="2" key="1">
    <citation type="journal article" date="2021" name="IMA Fungus">
        <title>Genomic characterization of three marine fungi, including Emericellopsis atlantica sp. nov. with signatures of a generalist lifestyle and marine biomass degradation.</title>
        <authorList>
            <person name="Hagestad O.C."/>
            <person name="Hou L."/>
            <person name="Andersen J.H."/>
            <person name="Hansen E.H."/>
            <person name="Altermark B."/>
            <person name="Li C."/>
            <person name="Kuhnert E."/>
            <person name="Cox R.J."/>
            <person name="Crous P.W."/>
            <person name="Spatafora J.W."/>
            <person name="Lail K."/>
            <person name="Amirebrahimi M."/>
            <person name="Lipzen A."/>
            <person name="Pangilinan J."/>
            <person name="Andreopoulos W."/>
            <person name="Hayes R.D."/>
            <person name="Ng V."/>
            <person name="Grigoriev I.V."/>
            <person name="Jackson S.A."/>
            <person name="Sutton T.D.S."/>
            <person name="Dobson A.D.W."/>
            <person name="Rama T."/>
        </authorList>
    </citation>
    <scope>NUCLEOTIDE SEQUENCE</scope>
    <source>
        <strain evidence="2">TRa3180A</strain>
    </source>
</reference>
<name>A0A9P7Z931_9HELO</name>
<proteinExistence type="predicted"/>
<dbReference type="Proteomes" id="UP000887226">
    <property type="component" value="Unassembled WGS sequence"/>
</dbReference>
<feature type="chain" id="PRO_5040246500" evidence="1">
    <location>
        <begin position="19"/>
        <end position="100"/>
    </location>
</feature>
<accession>A0A9P7Z931</accession>
<sequence>MQFFKLVTGLLLAGVAFAQTPKSHCISHCPDGTPFNSCVTYVRDPCADHQLRSCTGPDDFACKCKCDNSDIFYLCNAQYFRDPCAPLPKPVAQNEKRAEK</sequence>
<evidence type="ECO:0000313" key="2">
    <source>
        <dbReference type="EMBL" id="KAG9247601.1"/>
    </source>
</evidence>
<dbReference type="OrthoDB" id="3502814at2759"/>
<gene>
    <name evidence="2" type="ORF">BJ878DRAFT_491921</name>
</gene>
<dbReference type="EMBL" id="MU253768">
    <property type="protein sequence ID" value="KAG9247601.1"/>
    <property type="molecule type" value="Genomic_DNA"/>
</dbReference>